<organism evidence="1">
    <name type="scientific">Morchella brunnea</name>
    <dbReference type="NCBI Taxonomy" id="1174671"/>
    <lineage>
        <taxon>Eukaryota</taxon>
        <taxon>Fungi</taxon>
        <taxon>Dikarya</taxon>
        <taxon>Ascomycota</taxon>
        <taxon>Pezizomycotina</taxon>
        <taxon>Pezizomycetes</taxon>
        <taxon>Pezizales</taxon>
        <taxon>Morchellaceae</taxon>
        <taxon>Morchella</taxon>
    </lineage>
</organism>
<dbReference type="GeneID" id="68665158"/>
<dbReference type="RefSeq" id="YP_010218618.1">
    <property type="nucleotide sequence ID" value="NC_058917.1"/>
</dbReference>
<protein>
    <submittedName>
        <fullName evidence="1">Uncharacterized protein</fullName>
    </submittedName>
</protein>
<geneLocation type="mitochondrion" evidence="1"/>
<reference evidence="1" key="1">
    <citation type="submission" date="2021-01" db="EMBL/GenBank/DDBJ databases">
        <authorList>
            <person name="Sun H.-H."/>
            <person name="Zhang S."/>
            <person name="Zhang Y.-J."/>
        </authorList>
    </citation>
    <scope>NUCLEOTIDE SEQUENCE</scope>
    <source>
        <strain evidence="1">CMM1</strain>
    </source>
</reference>
<accession>A0A8K1I7S6</accession>
<name>A0A8K1I7S6_9PEZI</name>
<keyword evidence="1" id="KW-0496">Mitochondrion</keyword>
<dbReference type="EMBL" id="MW538937">
    <property type="protein sequence ID" value="UBU98498.1"/>
    <property type="molecule type" value="Genomic_DNA"/>
</dbReference>
<dbReference type="AlphaFoldDB" id="A0A8K1I7S6"/>
<sequence>MIPKKLIDHINLMGVCSTPPPRLQLLHGSPTDQGAGALAWLRGGGSRGGPHAGPTSYFLLAIIIYILLFKNIKSGPLSLRERGLPPLSLFTPFPLPIWPFPPFISPSHPTTTRVVVGWKGGGLTHKEMGGEWR</sequence>
<evidence type="ECO:0000313" key="1">
    <source>
        <dbReference type="EMBL" id="UBU98498.1"/>
    </source>
</evidence>
<gene>
    <name evidence="1" type="primary">orf133A</name>
</gene>
<proteinExistence type="predicted"/>